<dbReference type="RefSeq" id="WP_139615981.1">
    <property type="nucleotide sequence ID" value="NZ_CP040762.1"/>
</dbReference>
<accession>A0A4Y5STV0</accession>
<dbReference type="KEGG" id="plia:E4191_18950"/>
<geneLocation type="plasmid" evidence="1 2">
    <name>unnamed2</name>
</geneLocation>
<dbReference type="AlphaFoldDB" id="A0A4Y5STV0"/>
<evidence type="ECO:0000313" key="2">
    <source>
        <dbReference type="Proteomes" id="UP000296374"/>
    </source>
</evidence>
<protein>
    <submittedName>
        <fullName evidence="1">Uncharacterized protein</fullName>
    </submittedName>
</protein>
<proteinExistence type="predicted"/>
<evidence type="ECO:0000313" key="1">
    <source>
        <dbReference type="EMBL" id="QDA36205.1"/>
    </source>
</evidence>
<dbReference type="EMBL" id="CP040762">
    <property type="protein sequence ID" value="QDA36205.1"/>
    <property type="molecule type" value="Genomic_DNA"/>
</dbReference>
<reference evidence="2" key="1">
    <citation type="submission" date="2019-05" db="EMBL/GenBank/DDBJ databases">
        <title>Tamlana fucoidanivorans sp. nov., isolated from the surface of algae collected from Fujian province in China.</title>
        <authorList>
            <person name="Li J."/>
        </authorList>
    </citation>
    <scope>NUCLEOTIDE SEQUENCE [LARGE SCALE GENOMIC DNA]</scope>
    <source>
        <strain evidence="2">2251</strain>
        <plasmid evidence="2">unnamed2</plasmid>
    </source>
</reference>
<name>A0A4Y5STV0_9RHOB</name>
<organism evidence="1 2">
    <name type="scientific">Paracoccus liaowanqingii</name>
    <dbReference type="NCBI Taxonomy" id="2560053"/>
    <lineage>
        <taxon>Bacteria</taxon>
        <taxon>Pseudomonadati</taxon>
        <taxon>Pseudomonadota</taxon>
        <taxon>Alphaproteobacteria</taxon>
        <taxon>Rhodobacterales</taxon>
        <taxon>Paracoccaceae</taxon>
        <taxon>Paracoccus</taxon>
    </lineage>
</organism>
<gene>
    <name evidence="1" type="ORF">E4191_18950</name>
</gene>
<sequence>MQKWSRTLYLNIDAWEKADMVKYMLAVSVTMIIAASAQAGCVGTVVAGQCAEALADSPYLAMSRHEISGYQGSSGFVYRDDLNSPSELNGNRIDLAAKRRDAQGLDIGGTQDQDLDQYSDTIFGNQGTPLSTASCSSSTEMERRRETQASFWALASFHKCWPRPEQ</sequence>
<keyword evidence="1" id="KW-0614">Plasmid</keyword>
<dbReference type="Proteomes" id="UP000296374">
    <property type="component" value="Plasmid unnamed2"/>
</dbReference>